<keyword evidence="2" id="KW-0645">Protease</keyword>
<dbReference type="InterPro" id="IPR008758">
    <property type="entry name" value="Peptidase_S28"/>
</dbReference>
<dbReference type="Proteomes" id="UP001652628">
    <property type="component" value="Chromosome 3"/>
</dbReference>
<dbReference type="Pfam" id="PF05577">
    <property type="entry name" value="Peptidase_S28"/>
    <property type="match status" value="1"/>
</dbReference>
<dbReference type="PANTHER" id="PTHR11010">
    <property type="entry name" value="PROTEASE S28 PRO-X CARBOXYPEPTIDASE-RELATED"/>
    <property type="match status" value="1"/>
</dbReference>
<dbReference type="GO" id="GO:0070008">
    <property type="term" value="F:serine-type exopeptidase activity"/>
    <property type="evidence" value="ECO:0007669"/>
    <property type="project" value="InterPro"/>
</dbReference>
<keyword evidence="4" id="KW-0378">Hydrolase</keyword>
<keyword evidence="6" id="KW-1185">Reference proteome</keyword>
<evidence type="ECO:0000313" key="6">
    <source>
        <dbReference type="Proteomes" id="UP001652628"/>
    </source>
</evidence>
<name>A0AB40DHC1_DROSZ</name>
<protein>
    <submittedName>
        <fullName evidence="7">Uncharacterized protein</fullName>
    </submittedName>
</protein>
<dbReference type="AlphaFoldDB" id="A0AB40DHC1"/>
<evidence type="ECO:0000256" key="4">
    <source>
        <dbReference type="ARBA" id="ARBA00022801"/>
    </source>
</evidence>
<organism evidence="6 7">
    <name type="scientific">Drosophila suzukii</name>
    <name type="common">Spotted-wing drosophila fruit fly</name>
    <dbReference type="NCBI Taxonomy" id="28584"/>
    <lineage>
        <taxon>Eukaryota</taxon>
        <taxon>Metazoa</taxon>
        <taxon>Ecdysozoa</taxon>
        <taxon>Arthropoda</taxon>
        <taxon>Hexapoda</taxon>
        <taxon>Insecta</taxon>
        <taxon>Pterygota</taxon>
        <taxon>Neoptera</taxon>
        <taxon>Endopterygota</taxon>
        <taxon>Diptera</taxon>
        <taxon>Brachycera</taxon>
        <taxon>Muscomorpha</taxon>
        <taxon>Ephydroidea</taxon>
        <taxon>Drosophilidae</taxon>
        <taxon>Drosophila</taxon>
        <taxon>Sophophora</taxon>
    </lineage>
</organism>
<dbReference type="GeneID" id="136117168"/>
<gene>
    <name evidence="7" type="primary">LOC136117168</name>
</gene>
<keyword evidence="3" id="KW-0732">Signal</keyword>
<dbReference type="PANTHER" id="PTHR11010:SF5">
    <property type="entry name" value="RE36938P-RELATED"/>
    <property type="match status" value="1"/>
</dbReference>
<dbReference type="InterPro" id="IPR029058">
    <property type="entry name" value="AB_hydrolase_fold"/>
</dbReference>
<comment type="similarity">
    <text evidence="1">Belongs to the peptidase S28 family.</text>
</comment>
<reference evidence="7" key="1">
    <citation type="submission" date="2025-08" db="UniProtKB">
        <authorList>
            <consortium name="RefSeq"/>
        </authorList>
    </citation>
    <scope>IDENTIFICATION</scope>
</reference>
<evidence type="ECO:0000256" key="5">
    <source>
        <dbReference type="ARBA" id="ARBA00023180"/>
    </source>
</evidence>
<dbReference type="RefSeq" id="XP_065722951.2">
    <property type="nucleotide sequence ID" value="XM_065866879.2"/>
</dbReference>
<dbReference type="GO" id="GO:0008239">
    <property type="term" value="F:dipeptidyl-peptidase activity"/>
    <property type="evidence" value="ECO:0007669"/>
    <property type="project" value="TreeGrafter"/>
</dbReference>
<evidence type="ECO:0000313" key="7">
    <source>
        <dbReference type="RefSeq" id="XP_065722951.2"/>
    </source>
</evidence>
<dbReference type="SUPFAM" id="SSF53474">
    <property type="entry name" value="alpha/beta-Hydrolases"/>
    <property type="match status" value="1"/>
</dbReference>
<evidence type="ECO:0000256" key="2">
    <source>
        <dbReference type="ARBA" id="ARBA00022670"/>
    </source>
</evidence>
<dbReference type="GO" id="GO:0006508">
    <property type="term" value="P:proteolysis"/>
    <property type="evidence" value="ECO:0007669"/>
    <property type="project" value="UniProtKB-KW"/>
</dbReference>
<dbReference type="InterPro" id="IPR042269">
    <property type="entry name" value="Ser_carbopepase_S28_SKS"/>
</dbReference>
<evidence type="ECO:0000256" key="3">
    <source>
        <dbReference type="ARBA" id="ARBA00022729"/>
    </source>
</evidence>
<keyword evidence="5" id="KW-0325">Glycoprotein</keyword>
<dbReference type="Gene3D" id="3.40.50.1820">
    <property type="entry name" value="alpha/beta hydrolase"/>
    <property type="match status" value="1"/>
</dbReference>
<evidence type="ECO:0000256" key="1">
    <source>
        <dbReference type="ARBA" id="ARBA00011079"/>
    </source>
</evidence>
<sequence>MFNRKLVFYYFNTFIISIQCIKEPIEFRWIEQKLDHFHKDSRTFKMRYMVKEDYFKPNGTIFFFMGGEGTILSPTTNVSNIMLTKSYINDLAKRYRGYLIHSEHRYYGESKPTKSLDVKYLKYLSVPQAMADVANLIRFLKANTTYFGDSKVFLVGGSYSGFMVPWFAKLYPNLFDLGWGSSAPFQFKTDLKEFYSKVFELVQNIGGKKCHDQIVEGLKDLKADLNNHNTTKLIEMNICGFDHTNNVHVINLFERLTNVVGSLVQYGNKRSIQSACDDISKTSFTSYVKKQLEGNSTECYDSISSLKALRDVHYTTDSARLWFYQSCSQLGNFQTSEFVSVDFWLDLCYDTFGYKFFSCYINRKVKNTDRNFEDLDGRESFRRVFLTQPQLDAWSATKVRKHNRTYILEDATHCEDLQPSTENDKPSIKTLKTDIDFEVQKLQIRNPSN</sequence>
<proteinExistence type="inferred from homology"/>
<dbReference type="Gene3D" id="1.20.120.980">
    <property type="entry name" value="Serine carboxypeptidase S28, SKS domain"/>
    <property type="match status" value="1"/>
</dbReference>
<accession>A0AB40DHC1</accession>